<sequence>MAAGLHSTNRSTDVGENASGNGTSDVATLSLAREPSAEPIPPPSQFSQQCENFPPSFWAEAARVCSDPNETRADTPPTSLSSVPSTSSGSRSEFSSSNLTSSSCSKSISSNKNLKRKSSHSSIEPYQDPRVVKKQRAASDTICINLSPPYGLQRPIEARNLPYGVQWELVRLVSKGIIYWDESMGIRPITFEDIDNLKPSEDSKNKHLEGIKKVHDLYLSGENRDASFISRSRDERIATDPWAEFEKEEEFIARDPRQQQINKTGGRIHFSATLKQVSAGRKHPTDYKVELNPVELGTSCSFSRRFGSKSFFRLKLNKTLVQSDTNLIRFLSKPIVLCNSVYRAFYGKEQTAFYFKTKERWDASRSLIVEDTSSPGLGLRDFLDWYNPIHENQRQTMAKWAARFALGLSSSIHGITLEPNDIEEINDIKSETGSDMTDGAGFITRRLLEKLAREHDWPTRPSVIQVRVRGAKGLLVEHPTIDSETGIQLRPSLIKIHYPGPLDPTQRTVDILRTSHARSPTRISVDVIINLSENGVGADALQVLLKRTVDEIIQPLLQWNLEDRTVLQELWLNFERSGSVLKSRRAREEVALARVSGHTERDTTEEVQEDDEEAQVLEDAGEGSVEWWPDDISGCPSSLEETIMAFLDSGFHPSNCAMLREKISRVVAATISRVIENCYIDIPFSATAWIIPDPLGVLEPNQLFFKSSHSNLVALDGTESDIITGDVLITRDPCRLPSDVQKWRAVDRLQLHYLKDVIVLSVKGPRRAADWLAGGDYDGDKAKLIWQPELVRGFKNADPEYADPPSDLDAYFKIRNERVVDFLERIKPLSLEDQLYETQKHLLGTMTGQGVVGLYSGFHEYSTCVNGYKHPTTKLLAYIFTTVLDGRKTGKSIREEVFKQHQKEFGAKKLLWKESLRKKSDGDKLADTSNVKPTNRGKGKPPFIMETLVEFGKKLGRDKLAELKRWKEGFIPERDSQLLEPMEEVERKIKALKDKKKDAAATALEEDYELIKAHVARMYRQHQEVLQQAQQSNGAGFTNLPIQKRQDILRKLSQKFHSEPAQSELNVMSKVMSGRIKASYAYSYDWDRGKPSRFPWNVAFRDLCCIKTGDELKPVHKSFYDYMVIKLPKRRHRA</sequence>
<dbReference type="PANTHER" id="PTHR23079">
    <property type="entry name" value="RNA-DEPENDENT RNA POLYMERASE"/>
    <property type="match status" value="1"/>
</dbReference>
<dbReference type="Proteomes" id="UP000559027">
    <property type="component" value="Unassembled WGS sequence"/>
</dbReference>
<evidence type="ECO:0000259" key="3">
    <source>
        <dbReference type="Pfam" id="PF05183"/>
    </source>
</evidence>
<feature type="region of interest" description="Disordered" evidence="2">
    <location>
        <begin position="67"/>
        <end position="133"/>
    </location>
</feature>
<dbReference type="EC" id="2.7.7.48" evidence="1"/>
<feature type="region of interest" description="Disordered" evidence="2">
    <location>
        <begin position="596"/>
        <end position="615"/>
    </location>
</feature>
<dbReference type="GO" id="GO:0030422">
    <property type="term" value="P:siRNA processing"/>
    <property type="evidence" value="ECO:0007669"/>
    <property type="project" value="TreeGrafter"/>
</dbReference>
<feature type="compositionally biased region" description="Low complexity" evidence="2">
    <location>
        <begin position="75"/>
        <end position="112"/>
    </location>
</feature>
<feature type="compositionally biased region" description="Polar residues" evidence="2">
    <location>
        <begin position="1"/>
        <end position="27"/>
    </location>
</feature>
<feature type="region of interest" description="Disordered" evidence="2">
    <location>
        <begin position="1"/>
        <end position="52"/>
    </location>
</feature>
<proteinExistence type="inferred from homology"/>
<keyword evidence="5" id="KW-1185">Reference proteome</keyword>
<dbReference type="PANTHER" id="PTHR23079:SF14">
    <property type="entry name" value="RNA-DEPENDENT RNA POLYMERASE"/>
    <property type="match status" value="1"/>
</dbReference>
<name>A0A8H5GF34_9AGAR</name>
<keyword evidence="1" id="KW-0548">Nucleotidyltransferase</keyword>
<dbReference type="EMBL" id="JAACJO010000001">
    <property type="protein sequence ID" value="KAF5363889.1"/>
    <property type="molecule type" value="Genomic_DNA"/>
</dbReference>
<feature type="compositionally biased region" description="Acidic residues" evidence="2">
    <location>
        <begin position="605"/>
        <end position="615"/>
    </location>
</feature>
<evidence type="ECO:0000256" key="2">
    <source>
        <dbReference type="SAM" id="MobiDB-lite"/>
    </source>
</evidence>
<reference evidence="4 5" key="1">
    <citation type="journal article" date="2020" name="ISME J.">
        <title>Uncovering the hidden diversity of litter-decomposition mechanisms in mushroom-forming fungi.</title>
        <authorList>
            <person name="Floudas D."/>
            <person name="Bentzer J."/>
            <person name="Ahren D."/>
            <person name="Johansson T."/>
            <person name="Persson P."/>
            <person name="Tunlid A."/>
        </authorList>
    </citation>
    <scope>NUCLEOTIDE SEQUENCE [LARGE SCALE GENOMIC DNA]</scope>
    <source>
        <strain evidence="4 5">CBS 146.42</strain>
    </source>
</reference>
<evidence type="ECO:0000313" key="4">
    <source>
        <dbReference type="EMBL" id="KAF5363889.1"/>
    </source>
</evidence>
<dbReference type="GO" id="GO:0003968">
    <property type="term" value="F:RNA-directed RNA polymerase activity"/>
    <property type="evidence" value="ECO:0007669"/>
    <property type="project" value="UniProtKB-KW"/>
</dbReference>
<dbReference type="GO" id="GO:0003723">
    <property type="term" value="F:RNA binding"/>
    <property type="evidence" value="ECO:0007669"/>
    <property type="project" value="UniProtKB-KW"/>
</dbReference>
<comment type="similarity">
    <text evidence="1">Belongs to the RdRP family.</text>
</comment>
<dbReference type="InterPro" id="IPR007855">
    <property type="entry name" value="RDRP"/>
</dbReference>
<keyword evidence="1" id="KW-0808">Transferase</keyword>
<feature type="domain" description="RDRP core" evidence="3">
    <location>
        <begin position="286"/>
        <end position="902"/>
    </location>
</feature>
<accession>A0A8H5GF34</accession>
<gene>
    <name evidence="4" type="ORF">D9756_000455</name>
</gene>
<evidence type="ECO:0000313" key="5">
    <source>
        <dbReference type="Proteomes" id="UP000559027"/>
    </source>
</evidence>
<keyword evidence="1" id="KW-0696">RNA-directed RNA polymerase</keyword>
<dbReference type="Pfam" id="PF05183">
    <property type="entry name" value="RdRP"/>
    <property type="match status" value="1"/>
</dbReference>
<comment type="catalytic activity">
    <reaction evidence="1">
        <text>RNA(n) + a ribonucleoside 5'-triphosphate = RNA(n+1) + diphosphate</text>
        <dbReference type="Rhea" id="RHEA:21248"/>
        <dbReference type="Rhea" id="RHEA-COMP:14527"/>
        <dbReference type="Rhea" id="RHEA-COMP:17342"/>
        <dbReference type="ChEBI" id="CHEBI:33019"/>
        <dbReference type="ChEBI" id="CHEBI:61557"/>
        <dbReference type="ChEBI" id="CHEBI:140395"/>
        <dbReference type="EC" id="2.7.7.48"/>
    </reaction>
</comment>
<organism evidence="4 5">
    <name type="scientific">Leucocoprinus leucothites</name>
    <dbReference type="NCBI Taxonomy" id="201217"/>
    <lineage>
        <taxon>Eukaryota</taxon>
        <taxon>Fungi</taxon>
        <taxon>Dikarya</taxon>
        <taxon>Basidiomycota</taxon>
        <taxon>Agaricomycotina</taxon>
        <taxon>Agaricomycetes</taxon>
        <taxon>Agaricomycetidae</taxon>
        <taxon>Agaricales</taxon>
        <taxon>Agaricineae</taxon>
        <taxon>Agaricaceae</taxon>
        <taxon>Leucocoprinus</taxon>
    </lineage>
</organism>
<dbReference type="GO" id="GO:0031380">
    <property type="term" value="C:nuclear RNA-directed RNA polymerase complex"/>
    <property type="evidence" value="ECO:0007669"/>
    <property type="project" value="TreeGrafter"/>
</dbReference>
<dbReference type="AlphaFoldDB" id="A0A8H5GF34"/>
<dbReference type="InterPro" id="IPR057596">
    <property type="entry name" value="RDRP_core"/>
</dbReference>
<keyword evidence="1" id="KW-0694">RNA-binding</keyword>
<comment type="caution">
    <text evidence="4">The sequence shown here is derived from an EMBL/GenBank/DDBJ whole genome shotgun (WGS) entry which is preliminary data.</text>
</comment>
<evidence type="ECO:0000256" key="1">
    <source>
        <dbReference type="RuleBase" id="RU363098"/>
    </source>
</evidence>
<protein>
    <recommendedName>
        <fullName evidence="1">RNA-dependent RNA polymerase</fullName>
        <ecNumber evidence="1">2.7.7.48</ecNumber>
    </recommendedName>
</protein>
<dbReference type="OrthoDB" id="10055769at2759"/>